<dbReference type="InterPro" id="IPR022741">
    <property type="entry name" value="Phage_B103_Gp8"/>
</dbReference>
<evidence type="ECO:0000256" key="1">
    <source>
        <dbReference type="ARBA" id="ARBA00004328"/>
    </source>
</evidence>
<dbReference type="AlphaFoldDB" id="A0A2U2RTT7"/>
<sequence length="153" mass="15075">MGTPIYAHPLSGVTKVPDGATTVDIVYVDDERNPQEPPASGGGSAEITDGAVTTTKIADGAVTSAKLAPGVIPTVPGKASTSADGLMSKEDKSKLDGVASGANAYVLPAATTSALGGVKQVAHVADPAGDTPTKAEYIALRDALVTAGIMSAS</sequence>
<comment type="caution">
    <text evidence="4">The sequence shown here is derived from an EMBL/GenBank/DDBJ whole genome shotgun (WGS) entry which is preliminary data.</text>
</comment>
<dbReference type="Gene3D" id="6.10.140.1630">
    <property type="match status" value="1"/>
</dbReference>
<protein>
    <recommendedName>
        <fullName evidence="6">Head fiber protein</fullName>
    </recommendedName>
</protein>
<evidence type="ECO:0008006" key="6">
    <source>
        <dbReference type="Google" id="ProtNLM"/>
    </source>
</evidence>
<evidence type="ECO:0000313" key="5">
    <source>
        <dbReference type="Proteomes" id="UP000245582"/>
    </source>
</evidence>
<evidence type="ECO:0000313" key="4">
    <source>
        <dbReference type="EMBL" id="PWH09281.1"/>
    </source>
</evidence>
<feature type="region of interest" description="Disordered" evidence="3">
    <location>
        <begin position="29"/>
        <end position="51"/>
    </location>
</feature>
<evidence type="ECO:0000256" key="3">
    <source>
        <dbReference type="SAM" id="MobiDB-lite"/>
    </source>
</evidence>
<dbReference type="Proteomes" id="UP000245582">
    <property type="component" value="Unassembled WGS sequence"/>
</dbReference>
<proteinExistence type="predicted"/>
<dbReference type="EMBL" id="PHUM01000003">
    <property type="protein sequence ID" value="PWH09281.1"/>
    <property type="molecule type" value="Genomic_DNA"/>
</dbReference>
<comment type="subcellular location">
    <subcellularLocation>
        <location evidence="1">Virion</location>
    </subcellularLocation>
</comment>
<name>A0A2U2RTT7_BIFLN</name>
<reference evidence="4 5" key="1">
    <citation type="submission" date="2017-11" db="EMBL/GenBank/DDBJ databases">
        <title>Draft genome sequence of Bifidobacterium longum UMA026, isolated from Holstein dairy cow feces.</title>
        <authorList>
            <person name="Albert K."/>
            <person name="Sela D.A."/>
        </authorList>
    </citation>
    <scope>NUCLEOTIDE SEQUENCE [LARGE SCALE GENOMIC DNA]</scope>
    <source>
        <strain evidence="4 5">UMA026</strain>
    </source>
</reference>
<accession>A0A2U2RTT7</accession>
<keyword evidence="2" id="KW-0945">Host-virus interaction</keyword>
<dbReference type="Pfam" id="PF11133">
    <property type="entry name" value="Phage_head_fibr"/>
    <property type="match status" value="1"/>
</dbReference>
<organism evidence="4 5">
    <name type="scientific">Bifidobacterium longum</name>
    <dbReference type="NCBI Taxonomy" id="216816"/>
    <lineage>
        <taxon>Bacteria</taxon>
        <taxon>Bacillati</taxon>
        <taxon>Actinomycetota</taxon>
        <taxon>Actinomycetes</taxon>
        <taxon>Bifidobacteriales</taxon>
        <taxon>Bifidobacteriaceae</taxon>
        <taxon>Bifidobacterium</taxon>
    </lineage>
</organism>
<gene>
    <name evidence="4" type="ORF">CWE05_03130</name>
</gene>
<evidence type="ECO:0000256" key="2">
    <source>
        <dbReference type="ARBA" id="ARBA00022581"/>
    </source>
</evidence>
<dbReference type="RefSeq" id="WP_109087520.1">
    <property type="nucleotide sequence ID" value="NZ_PHUM01000003.1"/>
</dbReference>